<reference evidence="2 3" key="3">
    <citation type="journal article" date="2013" name="Rice">
        <title>Improvement of the Oryza sativa Nipponbare reference genome using next generation sequence and optical map data.</title>
        <authorList>
            <person name="Kawahara Y."/>
            <person name="de la Bastide M."/>
            <person name="Hamilton J.P."/>
            <person name="Kanamori H."/>
            <person name="McCombie W.R."/>
            <person name="Ouyang S."/>
            <person name="Schwartz D.C."/>
            <person name="Tanaka T."/>
            <person name="Wu J."/>
            <person name="Zhou S."/>
            <person name="Childs K.L."/>
            <person name="Davidson R.M."/>
            <person name="Lin H."/>
            <person name="Quesada-Ocampo L."/>
            <person name="Vaillancourt B."/>
            <person name="Sakai H."/>
            <person name="Lee S.S."/>
            <person name="Kim J."/>
            <person name="Numa H."/>
            <person name="Itoh T."/>
            <person name="Buell C.R."/>
            <person name="Matsumoto T."/>
        </authorList>
    </citation>
    <scope>NUCLEOTIDE SEQUENCE [LARGE SCALE GENOMIC DNA]</scope>
    <source>
        <strain evidence="3">cv. Nipponbare</strain>
    </source>
</reference>
<evidence type="ECO:0000313" key="2">
    <source>
        <dbReference type="EMBL" id="BAS84972.1"/>
    </source>
</evidence>
<reference evidence="2 3" key="2">
    <citation type="journal article" date="2013" name="Plant Cell Physiol.">
        <title>Rice Annotation Project Database (RAP-DB): an integrative and interactive database for rice genomics.</title>
        <authorList>
            <person name="Sakai H."/>
            <person name="Lee S.S."/>
            <person name="Tanaka T."/>
            <person name="Numa H."/>
            <person name="Kim J."/>
            <person name="Kawahara Y."/>
            <person name="Wakimoto H."/>
            <person name="Yang C.C."/>
            <person name="Iwamoto M."/>
            <person name="Abe T."/>
            <person name="Yamada Y."/>
            <person name="Muto A."/>
            <person name="Inokuchi H."/>
            <person name="Ikemura T."/>
            <person name="Matsumoto T."/>
            <person name="Sasaki T."/>
            <person name="Itoh T."/>
        </authorList>
    </citation>
    <scope>NUCLEOTIDE SEQUENCE [LARGE SCALE GENOMIC DNA]</scope>
    <source>
        <strain evidence="3">cv. Nipponbare</strain>
    </source>
</reference>
<sequence length="240" mass="27164">MVERLVGDELVDEEVVVLGDGVADEGDEVAVVDAADGVHLGAELLLPLPAPHLELLHRHAPPVAQRPHVHLPEPALADHFLLREPAGHRRQLIVREPRRRPGELVRARPARRRRRTVRRLVHFRRRHTCISCHVMPGHEPTSIHAWTLDRWTTTLTLRHDEGSPARQVHHLCRPPPPLPPVLDAQEQEHGRQRQEETGEGDTDEQPARHVAAPCSHRWSRRWWCAGGGGVRRALRRAGCS</sequence>
<feature type="compositionally biased region" description="Basic and acidic residues" evidence="1">
    <location>
        <begin position="186"/>
        <end position="196"/>
    </location>
</feature>
<dbReference type="AlphaFoldDB" id="A0A0P0VZD0"/>
<organism evidence="2 3">
    <name type="scientific">Oryza sativa subsp. japonica</name>
    <name type="common">Rice</name>
    <dbReference type="NCBI Taxonomy" id="39947"/>
    <lineage>
        <taxon>Eukaryota</taxon>
        <taxon>Viridiplantae</taxon>
        <taxon>Streptophyta</taxon>
        <taxon>Embryophyta</taxon>
        <taxon>Tracheophyta</taxon>
        <taxon>Spermatophyta</taxon>
        <taxon>Magnoliopsida</taxon>
        <taxon>Liliopsida</taxon>
        <taxon>Poales</taxon>
        <taxon>Poaceae</taxon>
        <taxon>BOP clade</taxon>
        <taxon>Oryzoideae</taxon>
        <taxon>Oryzeae</taxon>
        <taxon>Oryzinae</taxon>
        <taxon>Oryza</taxon>
        <taxon>Oryza sativa</taxon>
    </lineage>
</organism>
<feature type="region of interest" description="Disordered" evidence="1">
    <location>
        <begin position="165"/>
        <end position="212"/>
    </location>
</feature>
<gene>
    <name evidence="2" type="ordered locus">Os03g0568850</name>
    <name evidence="2" type="ORF">OSNPB_030568850</name>
</gene>
<dbReference type="InParanoid" id="A0A0P0VZD0"/>
<keyword evidence="3" id="KW-1185">Reference proteome</keyword>
<proteinExistence type="predicted"/>
<name>A0A0P0VZD0_ORYSJ</name>
<reference evidence="3" key="1">
    <citation type="journal article" date="2005" name="Nature">
        <title>The map-based sequence of the rice genome.</title>
        <authorList>
            <consortium name="International rice genome sequencing project (IRGSP)"/>
            <person name="Matsumoto T."/>
            <person name="Wu J."/>
            <person name="Kanamori H."/>
            <person name="Katayose Y."/>
            <person name="Fujisawa M."/>
            <person name="Namiki N."/>
            <person name="Mizuno H."/>
            <person name="Yamamoto K."/>
            <person name="Antonio B.A."/>
            <person name="Baba T."/>
            <person name="Sakata K."/>
            <person name="Nagamura Y."/>
            <person name="Aoki H."/>
            <person name="Arikawa K."/>
            <person name="Arita K."/>
            <person name="Bito T."/>
            <person name="Chiden Y."/>
            <person name="Fujitsuka N."/>
            <person name="Fukunaka R."/>
            <person name="Hamada M."/>
            <person name="Harada C."/>
            <person name="Hayashi A."/>
            <person name="Hijishita S."/>
            <person name="Honda M."/>
            <person name="Hosokawa S."/>
            <person name="Ichikawa Y."/>
            <person name="Idonuma A."/>
            <person name="Iijima M."/>
            <person name="Ikeda M."/>
            <person name="Ikeno M."/>
            <person name="Ito K."/>
            <person name="Ito S."/>
            <person name="Ito T."/>
            <person name="Ito Y."/>
            <person name="Ito Y."/>
            <person name="Iwabuchi A."/>
            <person name="Kamiya K."/>
            <person name="Karasawa W."/>
            <person name="Kurita K."/>
            <person name="Katagiri S."/>
            <person name="Kikuta A."/>
            <person name="Kobayashi H."/>
            <person name="Kobayashi N."/>
            <person name="Machita K."/>
            <person name="Maehara T."/>
            <person name="Masukawa M."/>
            <person name="Mizubayashi T."/>
            <person name="Mukai Y."/>
            <person name="Nagasaki H."/>
            <person name="Nagata Y."/>
            <person name="Naito S."/>
            <person name="Nakashima M."/>
            <person name="Nakama Y."/>
            <person name="Nakamichi Y."/>
            <person name="Nakamura M."/>
            <person name="Meguro A."/>
            <person name="Negishi M."/>
            <person name="Ohta I."/>
            <person name="Ohta T."/>
            <person name="Okamoto M."/>
            <person name="Ono N."/>
            <person name="Saji S."/>
            <person name="Sakaguchi M."/>
            <person name="Sakai K."/>
            <person name="Shibata M."/>
            <person name="Shimokawa T."/>
            <person name="Song J."/>
            <person name="Takazaki Y."/>
            <person name="Terasawa K."/>
            <person name="Tsugane M."/>
            <person name="Tsuji K."/>
            <person name="Ueda S."/>
            <person name="Waki K."/>
            <person name="Yamagata H."/>
            <person name="Yamamoto M."/>
            <person name="Yamamoto S."/>
            <person name="Yamane H."/>
            <person name="Yoshiki S."/>
            <person name="Yoshihara R."/>
            <person name="Yukawa K."/>
            <person name="Zhong H."/>
            <person name="Yano M."/>
            <person name="Yuan Q."/>
            <person name="Ouyang S."/>
            <person name="Liu J."/>
            <person name="Jones K.M."/>
            <person name="Gansberger K."/>
            <person name="Moffat K."/>
            <person name="Hill J."/>
            <person name="Bera J."/>
            <person name="Fadrosh D."/>
            <person name="Jin S."/>
            <person name="Johri S."/>
            <person name="Kim M."/>
            <person name="Overton L."/>
            <person name="Reardon M."/>
            <person name="Tsitrin T."/>
            <person name="Vuong H."/>
            <person name="Weaver B."/>
            <person name="Ciecko A."/>
            <person name="Tallon L."/>
            <person name="Jackson J."/>
            <person name="Pai G."/>
            <person name="Aken S.V."/>
            <person name="Utterback T."/>
            <person name="Reidmuller S."/>
            <person name="Feldblyum T."/>
            <person name="Hsiao J."/>
            <person name="Zismann V."/>
            <person name="Iobst S."/>
            <person name="de Vazeille A.R."/>
            <person name="Buell C.R."/>
            <person name="Ying K."/>
            <person name="Li Y."/>
            <person name="Lu T."/>
            <person name="Huang Y."/>
            <person name="Zhao Q."/>
            <person name="Feng Q."/>
            <person name="Zhang L."/>
            <person name="Zhu J."/>
            <person name="Weng Q."/>
            <person name="Mu J."/>
            <person name="Lu Y."/>
            <person name="Fan D."/>
            <person name="Liu Y."/>
            <person name="Guan J."/>
            <person name="Zhang Y."/>
            <person name="Yu S."/>
            <person name="Liu X."/>
            <person name="Zhang Y."/>
            <person name="Hong G."/>
            <person name="Han B."/>
            <person name="Choisne N."/>
            <person name="Demange N."/>
            <person name="Orjeda G."/>
            <person name="Samain S."/>
            <person name="Cattolico L."/>
            <person name="Pelletier E."/>
            <person name="Couloux A."/>
            <person name="Segurens B."/>
            <person name="Wincker P."/>
            <person name="D'Hont A."/>
            <person name="Scarpelli C."/>
            <person name="Weissenbach J."/>
            <person name="Salanoubat M."/>
            <person name="Quetier F."/>
            <person name="Yu Y."/>
            <person name="Kim H.R."/>
            <person name="Rambo T."/>
            <person name="Currie J."/>
            <person name="Collura K."/>
            <person name="Luo M."/>
            <person name="Yang T."/>
            <person name="Ammiraju J.S.S."/>
            <person name="Engler F."/>
            <person name="Soderlund C."/>
            <person name="Wing R.A."/>
            <person name="Palmer L.E."/>
            <person name="de la Bastide M."/>
            <person name="Spiegel L."/>
            <person name="Nascimento L."/>
            <person name="Zutavern T."/>
            <person name="O'Shaughnessy A."/>
            <person name="Dike S."/>
            <person name="Dedhia N."/>
            <person name="Preston R."/>
            <person name="Balija V."/>
            <person name="McCombie W.R."/>
            <person name="Chow T."/>
            <person name="Chen H."/>
            <person name="Chung M."/>
            <person name="Chen C."/>
            <person name="Shaw J."/>
            <person name="Wu H."/>
            <person name="Hsiao K."/>
            <person name="Chao Y."/>
            <person name="Chu M."/>
            <person name="Cheng C."/>
            <person name="Hour A."/>
            <person name="Lee P."/>
            <person name="Lin S."/>
            <person name="Lin Y."/>
            <person name="Liou J."/>
            <person name="Liu S."/>
            <person name="Hsing Y."/>
            <person name="Raghuvanshi S."/>
            <person name="Mohanty A."/>
            <person name="Bharti A.K."/>
            <person name="Gaur A."/>
            <person name="Gupta V."/>
            <person name="Kumar D."/>
            <person name="Ravi V."/>
            <person name="Vij S."/>
            <person name="Kapur A."/>
            <person name="Khurana P."/>
            <person name="Khurana P."/>
            <person name="Khurana J.P."/>
            <person name="Tyagi A.K."/>
            <person name="Gaikwad K."/>
            <person name="Singh A."/>
            <person name="Dalal V."/>
            <person name="Srivastava S."/>
            <person name="Dixit A."/>
            <person name="Pal A.K."/>
            <person name="Ghazi I.A."/>
            <person name="Yadav M."/>
            <person name="Pandit A."/>
            <person name="Bhargava A."/>
            <person name="Sureshbabu K."/>
            <person name="Batra K."/>
            <person name="Sharma T.R."/>
            <person name="Mohapatra T."/>
            <person name="Singh N.K."/>
            <person name="Messing J."/>
            <person name="Nelson A.B."/>
            <person name="Fuks G."/>
            <person name="Kavchok S."/>
            <person name="Keizer G."/>
            <person name="Linton E."/>
            <person name="Llaca V."/>
            <person name="Song R."/>
            <person name="Tanyolac B."/>
            <person name="Young S."/>
            <person name="Ho-Il K."/>
            <person name="Hahn J.H."/>
            <person name="Sangsakoo G."/>
            <person name="Vanavichit A."/>
            <person name="de Mattos Luiz.A.T."/>
            <person name="Zimmer P.D."/>
            <person name="Malone G."/>
            <person name="Dellagostin O."/>
            <person name="de Oliveira A.C."/>
            <person name="Bevan M."/>
            <person name="Bancroft I."/>
            <person name="Minx P."/>
            <person name="Cordum H."/>
            <person name="Wilson R."/>
            <person name="Cheng Z."/>
            <person name="Jin W."/>
            <person name="Jiang J."/>
            <person name="Leong S.A."/>
            <person name="Iwama H."/>
            <person name="Gojobori T."/>
            <person name="Itoh T."/>
            <person name="Niimura Y."/>
            <person name="Fujii Y."/>
            <person name="Habara T."/>
            <person name="Sakai H."/>
            <person name="Sato Y."/>
            <person name="Wilson G."/>
            <person name="Kumar K."/>
            <person name="McCouch S."/>
            <person name="Juretic N."/>
            <person name="Hoen D."/>
            <person name="Wright S."/>
            <person name="Bruskiewich R."/>
            <person name="Bureau T."/>
            <person name="Miyao A."/>
            <person name="Hirochika H."/>
            <person name="Nishikawa T."/>
            <person name="Kadowaki K."/>
            <person name="Sugiura M."/>
            <person name="Burr B."/>
            <person name="Sasaki T."/>
        </authorList>
    </citation>
    <scope>NUCLEOTIDE SEQUENCE [LARGE SCALE GENOMIC DNA]</scope>
    <source>
        <strain evidence="3">cv. Nipponbare</strain>
    </source>
</reference>
<dbReference type="Proteomes" id="UP000059680">
    <property type="component" value="Chromosome 3"/>
</dbReference>
<protein>
    <submittedName>
        <fullName evidence="2">Os03g0568850 protein</fullName>
    </submittedName>
</protein>
<accession>A0A0P0VZD0</accession>
<dbReference type="EMBL" id="AP014959">
    <property type="protein sequence ID" value="BAS84972.1"/>
    <property type="molecule type" value="Genomic_DNA"/>
</dbReference>
<evidence type="ECO:0000256" key="1">
    <source>
        <dbReference type="SAM" id="MobiDB-lite"/>
    </source>
</evidence>
<dbReference type="PaxDb" id="39947-A0A0P0VZD0"/>
<evidence type="ECO:0000313" key="3">
    <source>
        <dbReference type="Proteomes" id="UP000059680"/>
    </source>
</evidence>
<dbReference type="Gramene" id="Os03t0568850-00">
    <property type="protein sequence ID" value="Os03t0568850-00"/>
    <property type="gene ID" value="Os03g0568850"/>
</dbReference>